<name>A0ABU0RPX3_9ACTN</name>
<dbReference type="EMBL" id="JAUSZS010000004">
    <property type="protein sequence ID" value="MDQ0933778.1"/>
    <property type="molecule type" value="Genomic_DNA"/>
</dbReference>
<dbReference type="RefSeq" id="WP_307627494.1">
    <property type="nucleotide sequence ID" value="NZ_JAUSZS010000004.1"/>
</dbReference>
<dbReference type="Proteomes" id="UP001223072">
    <property type="component" value="Unassembled WGS sequence"/>
</dbReference>
<protein>
    <submittedName>
        <fullName evidence="2">Uncharacterized protein</fullName>
    </submittedName>
</protein>
<gene>
    <name evidence="2" type="ORF">QFZ49_003718</name>
</gene>
<keyword evidence="3" id="KW-1185">Reference proteome</keyword>
<comment type="caution">
    <text evidence="2">The sequence shown here is derived from an EMBL/GenBank/DDBJ whole genome shotgun (WGS) entry which is preliminary data.</text>
</comment>
<keyword evidence="1" id="KW-1133">Transmembrane helix</keyword>
<evidence type="ECO:0000313" key="3">
    <source>
        <dbReference type="Proteomes" id="UP001223072"/>
    </source>
</evidence>
<evidence type="ECO:0000313" key="2">
    <source>
        <dbReference type="EMBL" id="MDQ0933778.1"/>
    </source>
</evidence>
<feature type="transmembrane region" description="Helical" evidence="1">
    <location>
        <begin position="32"/>
        <end position="50"/>
    </location>
</feature>
<keyword evidence="1" id="KW-0812">Transmembrane</keyword>
<keyword evidence="1" id="KW-0472">Membrane</keyword>
<sequence length="117" mass="13001">MTRFARVLCVIYGAATIFLAYAAAQQLRYGEPWAVAALSGCSLVPLIALIRETDHADLLTDLRTDTERAARLHDREEQRSLKAAADALGHACCERWWTSFGTDHDPTCRHQQRSSAA</sequence>
<accession>A0ABU0RPX3</accession>
<proteinExistence type="predicted"/>
<reference evidence="2 3" key="1">
    <citation type="submission" date="2023-07" db="EMBL/GenBank/DDBJ databases">
        <title>Comparative genomics of wheat-associated soil bacteria to identify genetic determinants of phenazine resistance.</title>
        <authorList>
            <person name="Mouncey N."/>
        </authorList>
    </citation>
    <scope>NUCLEOTIDE SEQUENCE [LARGE SCALE GENOMIC DNA]</scope>
    <source>
        <strain evidence="2 3">W2I16</strain>
    </source>
</reference>
<organism evidence="2 3">
    <name type="scientific">Streptomyces turgidiscabies</name>
    <dbReference type="NCBI Taxonomy" id="85558"/>
    <lineage>
        <taxon>Bacteria</taxon>
        <taxon>Bacillati</taxon>
        <taxon>Actinomycetota</taxon>
        <taxon>Actinomycetes</taxon>
        <taxon>Kitasatosporales</taxon>
        <taxon>Streptomycetaceae</taxon>
        <taxon>Streptomyces</taxon>
    </lineage>
</organism>
<evidence type="ECO:0000256" key="1">
    <source>
        <dbReference type="SAM" id="Phobius"/>
    </source>
</evidence>